<sequence>MQIGLSCVRIKNQDQPRESPWRACCPLQSCDQ</sequence>
<protein>
    <submittedName>
        <fullName evidence="1">Uncharacterized protein</fullName>
    </submittedName>
</protein>
<proteinExistence type="predicted"/>
<organism evidence="1">
    <name type="scientific">Rhizophora mucronata</name>
    <name type="common">Asiatic mangrove</name>
    <dbReference type="NCBI Taxonomy" id="61149"/>
    <lineage>
        <taxon>Eukaryota</taxon>
        <taxon>Viridiplantae</taxon>
        <taxon>Streptophyta</taxon>
        <taxon>Embryophyta</taxon>
        <taxon>Tracheophyta</taxon>
        <taxon>Spermatophyta</taxon>
        <taxon>Magnoliopsida</taxon>
        <taxon>eudicotyledons</taxon>
        <taxon>Gunneridae</taxon>
        <taxon>Pentapetalae</taxon>
        <taxon>rosids</taxon>
        <taxon>fabids</taxon>
        <taxon>Malpighiales</taxon>
        <taxon>Rhizophoraceae</taxon>
        <taxon>Rhizophora</taxon>
    </lineage>
</organism>
<reference evidence="1" key="1">
    <citation type="submission" date="2018-02" db="EMBL/GenBank/DDBJ databases">
        <title>Rhizophora mucronata_Transcriptome.</title>
        <authorList>
            <person name="Meera S.P."/>
            <person name="Sreeshan A."/>
            <person name="Augustine A."/>
        </authorList>
    </citation>
    <scope>NUCLEOTIDE SEQUENCE</scope>
    <source>
        <tissue evidence="1">Leaf</tissue>
    </source>
</reference>
<name>A0A2P2NNA3_RHIMU</name>
<accession>A0A2P2NNA3</accession>
<dbReference type="AlphaFoldDB" id="A0A2P2NNA3"/>
<evidence type="ECO:0000313" key="1">
    <source>
        <dbReference type="EMBL" id="MBX43989.1"/>
    </source>
</evidence>
<dbReference type="EMBL" id="GGEC01063505">
    <property type="protein sequence ID" value="MBX43989.1"/>
    <property type="molecule type" value="Transcribed_RNA"/>
</dbReference>